<sequence length="131" mass="13705">MSRTSPTASELVAVIATFLRDMAGSQLAGAGRYHALVAANSLDLVGREIAQGPNVDRAATERVRPLLGAEGNISALDAMLCDRIAGGGIAIDDPALLEHLLLTAEAEIGIDQPGYATLRLLQAQRRSNEGE</sequence>
<protein>
    <submittedName>
        <fullName evidence="2">DUF6285 domain-containing protein</fullName>
    </submittedName>
</protein>
<dbReference type="RefSeq" id="WP_273686130.1">
    <property type="nucleotide sequence ID" value="NZ_CP117411.1"/>
</dbReference>
<feature type="domain" description="DUF6285" evidence="1">
    <location>
        <begin position="26"/>
        <end position="115"/>
    </location>
</feature>
<evidence type="ECO:0000259" key="1">
    <source>
        <dbReference type="Pfam" id="PF19802"/>
    </source>
</evidence>
<evidence type="ECO:0000313" key="2">
    <source>
        <dbReference type="EMBL" id="WCT72176.1"/>
    </source>
</evidence>
<gene>
    <name evidence="2" type="ORF">PQ455_11035</name>
</gene>
<name>A0ABY7TH88_9SPHN</name>
<dbReference type="InterPro" id="IPR046252">
    <property type="entry name" value="DUF6285"/>
</dbReference>
<proteinExistence type="predicted"/>
<evidence type="ECO:0000313" key="3">
    <source>
        <dbReference type="Proteomes" id="UP001220395"/>
    </source>
</evidence>
<reference evidence="2 3" key="1">
    <citation type="submission" date="2023-02" db="EMBL/GenBank/DDBJ databases">
        <title>Genome sequence of Sphingomonas naphthae.</title>
        <authorList>
            <person name="Kim S."/>
            <person name="Heo J."/>
            <person name="Kwon S.-W."/>
        </authorList>
    </citation>
    <scope>NUCLEOTIDE SEQUENCE [LARGE SCALE GENOMIC DNA]</scope>
    <source>
        <strain evidence="2 3">KACC 18716</strain>
    </source>
</reference>
<dbReference type="Pfam" id="PF19802">
    <property type="entry name" value="DUF6285"/>
    <property type="match status" value="1"/>
</dbReference>
<organism evidence="2 3">
    <name type="scientific">Sphingomonas naphthae</name>
    <dbReference type="NCBI Taxonomy" id="1813468"/>
    <lineage>
        <taxon>Bacteria</taxon>
        <taxon>Pseudomonadati</taxon>
        <taxon>Pseudomonadota</taxon>
        <taxon>Alphaproteobacteria</taxon>
        <taxon>Sphingomonadales</taxon>
        <taxon>Sphingomonadaceae</taxon>
        <taxon>Sphingomonas</taxon>
    </lineage>
</organism>
<keyword evidence="3" id="KW-1185">Reference proteome</keyword>
<dbReference type="Proteomes" id="UP001220395">
    <property type="component" value="Chromosome"/>
</dbReference>
<dbReference type="EMBL" id="CP117411">
    <property type="protein sequence ID" value="WCT72176.1"/>
    <property type="molecule type" value="Genomic_DNA"/>
</dbReference>
<accession>A0ABY7TH88</accession>